<gene>
    <name evidence="2" type="primary">Pacrg</name>
    <name evidence="2" type="ORF">SNAT2548_LOCUS7139</name>
</gene>
<name>A0A812JLD6_9DINO</name>
<evidence type="ECO:0000313" key="3">
    <source>
        <dbReference type="Proteomes" id="UP000604046"/>
    </source>
</evidence>
<proteinExistence type="predicted"/>
<protein>
    <submittedName>
        <fullName evidence="2">Pacrg protein</fullName>
    </submittedName>
</protein>
<feature type="region of interest" description="Disordered" evidence="1">
    <location>
        <begin position="1"/>
        <end position="33"/>
    </location>
</feature>
<feature type="compositionally biased region" description="Pro residues" evidence="1">
    <location>
        <begin position="61"/>
        <end position="73"/>
    </location>
</feature>
<reference evidence="2" key="1">
    <citation type="submission" date="2021-02" db="EMBL/GenBank/DDBJ databases">
        <authorList>
            <person name="Dougan E. K."/>
            <person name="Rhodes N."/>
            <person name="Thang M."/>
            <person name="Chan C."/>
        </authorList>
    </citation>
    <scope>NUCLEOTIDE SEQUENCE</scope>
</reference>
<feature type="compositionally biased region" description="Low complexity" evidence="1">
    <location>
        <begin position="7"/>
        <end position="19"/>
    </location>
</feature>
<dbReference type="EMBL" id="CAJNDS010000491">
    <property type="protein sequence ID" value="CAE7211740.1"/>
    <property type="molecule type" value="Genomic_DNA"/>
</dbReference>
<accession>A0A812JLD6</accession>
<dbReference type="AlphaFoldDB" id="A0A812JLD6"/>
<sequence length="219" mass="24209">MGLGQHDLSGLSGLSDLLPRPGPRRPPTSFYVDCRLYRPTQEEAEYARRSLAADEMLEVPSDPPPTPKAIPPKPKGLLGKGLAMAKDFAMQAVSEYFGSAGGKGDPDVERQCAELYGLFQRKNLMEARTDAMLRVNRGMPKSLANLEGDKAPGGLFIQHTASHQWYHCFILGKKEDAQLQCVAMEPDKKFAKYKVCGAQASPPWSFTGDFRHIFTIIRP</sequence>
<feature type="region of interest" description="Disordered" evidence="1">
    <location>
        <begin position="53"/>
        <end position="73"/>
    </location>
</feature>
<dbReference type="Proteomes" id="UP000604046">
    <property type="component" value="Unassembled WGS sequence"/>
</dbReference>
<organism evidence="2 3">
    <name type="scientific">Symbiodinium natans</name>
    <dbReference type="NCBI Taxonomy" id="878477"/>
    <lineage>
        <taxon>Eukaryota</taxon>
        <taxon>Sar</taxon>
        <taxon>Alveolata</taxon>
        <taxon>Dinophyceae</taxon>
        <taxon>Suessiales</taxon>
        <taxon>Symbiodiniaceae</taxon>
        <taxon>Symbiodinium</taxon>
    </lineage>
</organism>
<keyword evidence="3" id="KW-1185">Reference proteome</keyword>
<evidence type="ECO:0000256" key="1">
    <source>
        <dbReference type="SAM" id="MobiDB-lite"/>
    </source>
</evidence>
<comment type="caution">
    <text evidence="2">The sequence shown here is derived from an EMBL/GenBank/DDBJ whole genome shotgun (WGS) entry which is preliminary data.</text>
</comment>
<dbReference type="OrthoDB" id="406984at2759"/>
<evidence type="ECO:0000313" key="2">
    <source>
        <dbReference type="EMBL" id="CAE7211740.1"/>
    </source>
</evidence>